<keyword evidence="1" id="KW-0812">Transmembrane</keyword>
<evidence type="ECO:0000256" key="1">
    <source>
        <dbReference type="SAM" id="Phobius"/>
    </source>
</evidence>
<keyword evidence="1" id="KW-0472">Membrane</keyword>
<name>A0A1Z8BG05_9FLAO</name>
<dbReference type="EMBL" id="MAAX01000015">
    <property type="protein sequence ID" value="OUS21511.1"/>
    <property type="molecule type" value="Genomic_DNA"/>
</dbReference>
<protein>
    <submittedName>
        <fullName evidence="2">Uncharacterized protein</fullName>
    </submittedName>
</protein>
<keyword evidence="1" id="KW-1133">Transmembrane helix</keyword>
<sequence length="154" mass="17912">MKSKVLFQESQKFHQWWIWIILIGLVIVAASTFDYLEPLKNQLTVDKVILTITAIGILVLFLTLRLNTRITEEKIEIRFFPFVRKDFYWKDMTSAQLIDYGFVGGWGIRIWTSYGTVYNVKGSQGLHLKIAGKQYVIGTQKQEELRSSIAHLLK</sequence>
<accession>A0A1Z8BG05</accession>
<proteinExistence type="predicted"/>
<evidence type="ECO:0000313" key="3">
    <source>
        <dbReference type="Proteomes" id="UP000196102"/>
    </source>
</evidence>
<gene>
    <name evidence="2" type="ORF">A9Q93_00770</name>
</gene>
<dbReference type="RefSeq" id="WP_303685470.1">
    <property type="nucleotide sequence ID" value="NZ_CAJXYO010000007.1"/>
</dbReference>
<comment type="caution">
    <text evidence="2">The sequence shown here is derived from an EMBL/GenBank/DDBJ whole genome shotgun (WGS) entry which is preliminary data.</text>
</comment>
<evidence type="ECO:0000313" key="2">
    <source>
        <dbReference type="EMBL" id="OUS21511.1"/>
    </source>
</evidence>
<dbReference type="Proteomes" id="UP000196102">
    <property type="component" value="Unassembled WGS sequence"/>
</dbReference>
<feature type="transmembrane region" description="Helical" evidence="1">
    <location>
        <begin position="16"/>
        <end position="36"/>
    </location>
</feature>
<feature type="transmembrane region" description="Helical" evidence="1">
    <location>
        <begin position="48"/>
        <end position="68"/>
    </location>
</feature>
<organism evidence="2 3">
    <name type="scientific">Nonlabens dokdonensis</name>
    <dbReference type="NCBI Taxonomy" id="328515"/>
    <lineage>
        <taxon>Bacteria</taxon>
        <taxon>Pseudomonadati</taxon>
        <taxon>Bacteroidota</taxon>
        <taxon>Flavobacteriia</taxon>
        <taxon>Flavobacteriales</taxon>
        <taxon>Flavobacteriaceae</taxon>
        <taxon>Nonlabens</taxon>
    </lineage>
</organism>
<reference evidence="3" key="1">
    <citation type="journal article" date="2017" name="Proc. Natl. Acad. Sci. U.S.A.">
        <title>Simulation of Deepwater Horizon oil plume reveals substrate specialization within a complex community of hydrocarbon-degraders.</title>
        <authorList>
            <person name="Hu P."/>
            <person name="Dubinsky E.A."/>
            <person name="Probst A.J."/>
            <person name="Wang J."/>
            <person name="Sieber C.M.K."/>
            <person name="Tom L.M."/>
            <person name="Gardinali P."/>
            <person name="Banfield J.F."/>
            <person name="Atlas R.M."/>
            <person name="Andersen G.L."/>
        </authorList>
    </citation>
    <scope>NUCLEOTIDE SEQUENCE [LARGE SCALE GENOMIC DNA]</scope>
</reference>
<dbReference type="AlphaFoldDB" id="A0A1Z8BG05"/>